<organism evidence="3 4">
    <name type="scientific">Geothrix edaphica</name>
    <dbReference type="NCBI Taxonomy" id="2927976"/>
    <lineage>
        <taxon>Bacteria</taxon>
        <taxon>Pseudomonadati</taxon>
        <taxon>Acidobacteriota</taxon>
        <taxon>Holophagae</taxon>
        <taxon>Holophagales</taxon>
        <taxon>Holophagaceae</taxon>
        <taxon>Geothrix</taxon>
    </lineage>
</organism>
<dbReference type="PIRSF" id="PIRSF000883">
    <property type="entry name" value="Pesterase_MJ0912"/>
    <property type="match status" value="1"/>
</dbReference>
<dbReference type="InterPro" id="IPR024654">
    <property type="entry name" value="Calcineurin-like_PHP_lpxH"/>
</dbReference>
<dbReference type="PANTHER" id="PTHR42850">
    <property type="entry name" value="METALLOPHOSPHOESTERASE"/>
    <property type="match status" value="1"/>
</dbReference>
<dbReference type="InterPro" id="IPR011152">
    <property type="entry name" value="Pesterase_MJ0912"/>
</dbReference>
<evidence type="ECO:0000259" key="2">
    <source>
        <dbReference type="Pfam" id="PF12850"/>
    </source>
</evidence>
<dbReference type="Gene3D" id="3.60.21.10">
    <property type="match status" value="1"/>
</dbReference>
<dbReference type="Pfam" id="PF12850">
    <property type="entry name" value="Metallophos_2"/>
    <property type="match status" value="1"/>
</dbReference>
<sequence length="246" mass="28052">MDLILSDLHSNLHALRAVLRFARRRAIHRFVLLGDLVGYGAHPNQLLDKVRELRPRFMVRGNHDKVCAGLEPYGAFSLPARQAADWTREKLRQDNWRFLADLPVGPAWVGEDYQIAHGSPMDEDAYLLHMREISLAFDAFQGPLCFFGHTHLPGCFELDEAQGRLNWICLQPGEWFAMQPHCRYLVNPGSVGQPRDRDPRVSFMTYDPGRRRVRLHRLEYDVHGAAKAILAAGLHSNLADRLSQGI</sequence>
<dbReference type="InterPro" id="IPR029052">
    <property type="entry name" value="Metallo-depent_PP-like"/>
</dbReference>
<comment type="similarity">
    <text evidence="1">Belongs to the metallophosphoesterase superfamily. YfcE family.</text>
</comment>
<dbReference type="Proteomes" id="UP001165044">
    <property type="component" value="Unassembled WGS sequence"/>
</dbReference>
<accession>A0ABQ5PVU3</accession>
<dbReference type="PANTHER" id="PTHR42850:SF2">
    <property type="entry name" value="BLL5683 PROTEIN"/>
    <property type="match status" value="1"/>
</dbReference>
<dbReference type="EMBL" id="BSDC01000001">
    <property type="protein sequence ID" value="GLH66261.1"/>
    <property type="molecule type" value="Genomic_DNA"/>
</dbReference>
<feature type="domain" description="Calcineurin-like phosphoesterase" evidence="2">
    <location>
        <begin position="3"/>
        <end position="207"/>
    </location>
</feature>
<comment type="caution">
    <text evidence="3">The sequence shown here is derived from an EMBL/GenBank/DDBJ whole genome shotgun (WGS) entry which is preliminary data.</text>
</comment>
<reference evidence="3" key="1">
    <citation type="journal article" date="2023" name="Antonie Van Leeuwenhoek">
        <title>Mesoterricola silvestris gen. nov., sp. nov., Mesoterricola sediminis sp. nov., Geothrix oryzae sp. nov., Geothrix edaphica sp. nov., Geothrix rubra sp. nov., and Geothrix limicola sp. nov., six novel members of Acidobacteriota isolated from soils.</title>
        <authorList>
            <person name="Itoh H."/>
            <person name="Sugisawa Y."/>
            <person name="Mise K."/>
            <person name="Xu Z."/>
            <person name="Kuniyasu M."/>
            <person name="Ushijima N."/>
            <person name="Kawano K."/>
            <person name="Kobayashi E."/>
            <person name="Shiratori Y."/>
            <person name="Masuda Y."/>
            <person name="Senoo K."/>
        </authorList>
    </citation>
    <scope>NUCLEOTIDE SEQUENCE</scope>
    <source>
        <strain evidence="3">Red802</strain>
    </source>
</reference>
<dbReference type="RefSeq" id="WP_285606338.1">
    <property type="nucleotide sequence ID" value="NZ_BSDC01000001.1"/>
</dbReference>
<gene>
    <name evidence="3" type="ORF">GETHED_06250</name>
</gene>
<name>A0ABQ5PVU3_9BACT</name>
<protein>
    <submittedName>
        <fullName evidence="3">Serine/threonine protein phosphatase</fullName>
    </submittedName>
</protein>
<proteinExistence type="inferred from homology"/>
<dbReference type="InterPro" id="IPR050126">
    <property type="entry name" value="Ap4A_hydrolase"/>
</dbReference>
<evidence type="ECO:0000313" key="3">
    <source>
        <dbReference type="EMBL" id="GLH66261.1"/>
    </source>
</evidence>
<evidence type="ECO:0000313" key="4">
    <source>
        <dbReference type="Proteomes" id="UP001165044"/>
    </source>
</evidence>
<dbReference type="SUPFAM" id="SSF56300">
    <property type="entry name" value="Metallo-dependent phosphatases"/>
    <property type="match status" value="1"/>
</dbReference>
<evidence type="ECO:0000256" key="1">
    <source>
        <dbReference type="ARBA" id="ARBA00008950"/>
    </source>
</evidence>
<keyword evidence="4" id="KW-1185">Reference proteome</keyword>